<dbReference type="AlphaFoldDB" id="A0A8J3I8M4"/>
<dbReference type="Proteomes" id="UP000612362">
    <property type="component" value="Unassembled WGS sequence"/>
</dbReference>
<keyword evidence="4" id="KW-0804">Transcription</keyword>
<keyword evidence="3" id="KW-0238">DNA-binding</keyword>
<keyword evidence="1" id="KW-0678">Repressor</keyword>
<keyword evidence="2" id="KW-0805">Transcription regulation</keyword>
<dbReference type="InterPro" id="IPR009061">
    <property type="entry name" value="DNA-bd_dom_put_sf"/>
</dbReference>
<organism evidence="7 8">
    <name type="scientific">Ktedonospora formicarum</name>
    <dbReference type="NCBI Taxonomy" id="2778364"/>
    <lineage>
        <taxon>Bacteria</taxon>
        <taxon>Bacillati</taxon>
        <taxon>Chloroflexota</taxon>
        <taxon>Ktedonobacteria</taxon>
        <taxon>Ktedonobacterales</taxon>
        <taxon>Ktedonobacteraceae</taxon>
        <taxon>Ktedonospora</taxon>
    </lineage>
</organism>
<dbReference type="PRINTS" id="PR00040">
    <property type="entry name" value="HTHMERR"/>
</dbReference>
<dbReference type="Pfam" id="PF13411">
    <property type="entry name" value="MerR_1"/>
    <property type="match status" value="1"/>
</dbReference>
<dbReference type="SUPFAM" id="SSF46955">
    <property type="entry name" value="Putative DNA-binding domain"/>
    <property type="match status" value="1"/>
</dbReference>
<dbReference type="Gene3D" id="1.10.1660.10">
    <property type="match status" value="1"/>
</dbReference>
<dbReference type="SMART" id="SM00422">
    <property type="entry name" value="HTH_MERR"/>
    <property type="match status" value="1"/>
</dbReference>
<dbReference type="PANTHER" id="PTHR30204:SF69">
    <property type="entry name" value="MERR-FAMILY TRANSCRIPTIONAL REGULATOR"/>
    <property type="match status" value="1"/>
</dbReference>
<proteinExistence type="predicted"/>
<dbReference type="GO" id="GO:0003700">
    <property type="term" value="F:DNA-binding transcription factor activity"/>
    <property type="evidence" value="ECO:0007669"/>
    <property type="project" value="InterPro"/>
</dbReference>
<evidence type="ECO:0000313" key="7">
    <source>
        <dbReference type="EMBL" id="GHO47808.1"/>
    </source>
</evidence>
<evidence type="ECO:0000256" key="1">
    <source>
        <dbReference type="ARBA" id="ARBA00022491"/>
    </source>
</evidence>
<comment type="caution">
    <text evidence="7">The sequence shown here is derived from an EMBL/GenBank/DDBJ whole genome shotgun (WGS) entry which is preliminary data.</text>
</comment>
<evidence type="ECO:0000256" key="4">
    <source>
        <dbReference type="ARBA" id="ARBA00023163"/>
    </source>
</evidence>
<dbReference type="GO" id="GO:0003677">
    <property type="term" value="F:DNA binding"/>
    <property type="evidence" value="ECO:0007669"/>
    <property type="project" value="UniProtKB-KW"/>
</dbReference>
<sequence>MNIGELARQTGVSIRSLRYYETRQLLSSQRGENGYRSYGSTAIERVKTIQFYLGLGLTTNEILDVVFCHKPEEDEALCEQAEASHCPDEVNFCLEKLAEIEQQITSLEKAKMYLKQRLERAQKPLSV</sequence>
<dbReference type="InterPro" id="IPR000551">
    <property type="entry name" value="MerR-type_HTH_dom"/>
</dbReference>
<reference evidence="7" key="1">
    <citation type="submission" date="2020-10" db="EMBL/GenBank/DDBJ databases">
        <title>Taxonomic study of unclassified bacteria belonging to the class Ktedonobacteria.</title>
        <authorList>
            <person name="Yabe S."/>
            <person name="Wang C.M."/>
            <person name="Zheng Y."/>
            <person name="Sakai Y."/>
            <person name="Cavaletti L."/>
            <person name="Monciardini P."/>
            <person name="Donadio S."/>
        </authorList>
    </citation>
    <scope>NUCLEOTIDE SEQUENCE</scope>
    <source>
        <strain evidence="7">SOSP1-1</strain>
    </source>
</reference>
<keyword evidence="5" id="KW-0175">Coiled coil</keyword>
<evidence type="ECO:0000313" key="8">
    <source>
        <dbReference type="Proteomes" id="UP000612362"/>
    </source>
</evidence>
<accession>A0A8J3I8M4</accession>
<protein>
    <submittedName>
        <fullName evidence="7">Transcriptional regulator</fullName>
    </submittedName>
</protein>
<feature type="coiled-coil region" evidence="5">
    <location>
        <begin position="90"/>
        <end position="117"/>
    </location>
</feature>
<evidence type="ECO:0000256" key="3">
    <source>
        <dbReference type="ARBA" id="ARBA00023125"/>
    </source>
</evidence>
<evidence type="ECO:0000256" key="5">
    <source>
        <dbReference type="SAM" id="Coils"/>
    </source>
</evidence>
<dbReference type="RefSeq" id="WP_220197043.1">
    <property type="nucleotide sequence ID" value="NZ_BNJF01000003.1"/>
</dbReference>
<evidence type="ECO:0000256" key="2">
    <source>
        <dbReference type="ARBA" id="ARBA00023015"/>
    </source>
</evidence>
<feature type="domain" description="HTH merR-type" evidence="6">
    <location>
        <begin position="1"/>
        <end position="68"/>
    </location>
</feature>
<gene>
    <name evidence="7" type="ORF">KSX_59710</name>
</gene>
<dbReference type="PANTHER" id="PTHR30204">
    <property type="entry name" value="REDOX-CYCLING DRUG-SENSING TRANSCRIPTIONAL ACTIVATOR SOXR"/>
    <property type="match status" value="1"/>
</dbReference>
<dbReference type="InterPro" id="IPR047057">
    <property type="entry name" value="MerR_fam"/>
</dbReference>
<dbReference type="PROSITE" id="PS50937">
    <property type="entry name" value="HTH_MERR_2"/>
    <property type="match status" value="1"/>
</dbReference>
<keyword evidence="8" id="KW-1185">Reference proteome</keyword>
<name>A0A8J3I8M4_9CHLR</name>
<dbReference type="PROSITE" id="PS00552">
    <property type="entry name" value="HTH_MERR_1"/>
    <property type="match status" value="1"/>
</dbReference>
<evidence type="ECO:0000259" key="6">
    <source>
        <dbReference type="PROSITE" id="PS50937"/>
    </source>
</evidence>
<dbReference type="EMBL" id="BNJF01000003">
    <property type="protein sequence ID" value="GHO47808.1"/>
    <property type="molecule type" value="Genomic_DNA"/>
</dbReference>